<comment type="caution">
    <text evidence="7">The sequence shown here is derived from an EMBL/GenBank/DDBJ whole genome shotgun (WGS) entry which is preliminary data.</text>
</comment>
<dbReference type="SUPFAM" id="SSF53335">
    <property type="entry name" value="S-adenosyl-L-methionine-dependent methyltransferases"/>
    <property type="match status" value="1"/>
</dbReference>
<evidence type="ECO:0000256" key="1">
    <source>
        <dbReference type="ARBA" id="ARBA00022603"/>
    </source>
</evidence>
<evidence type="ECO:0000313" key="7">
    <source>
        <dbReference type="EMBL" id="ORW55618.1"/>
    </source>
</evidence>
<dbReference type="Gene3D" id="1.10.8.100">
    <property type="entry name" value="Ribosomal RNA adenine dimethylase-like, domain 2"/>
    <property type="match status" value="1"/>
</dbReference>
<evidence type="ECO:0000256" key="2">
    <source>
        <dbReference type="ARBA" id="ARBA00022679"/>
    </source>
</evidence>
<evidence type="ECO:0000313" key="8">
    <source>
        <dbReference type="Proteomes" id="UP000193087"/>
    </source>
</evidence>
<dbReference type="PANTHER" id="PTHR11727:SF7">
    <property type="entry name" value="DIMETHYLADENOSINE TRANSFERASE-RELATED"/>
    <property type="match status" value="1"/>
</dbReference>
<dbReference type="OrthoDB" id="3616874at2"/>
<dbReference type="Gene3D" id="3.40.50.150">
    <property type="entry name" value="Vaccinia Virus protein VP39"/>
    <property type="match status" value="1"/>
</dbReference>
<dbReference type="GeneID" id="93495902"/>
<dbReference type="InterPro" id="IPR023165">
    <property type="entry name" value="rRNA_Ade_diMease-like_C"/>
</dbReference>
<protein>
    <recommendedName>
        <fullName evidence="6">Ribosomal RNA adenine methylase transferase N-terminal domain-containing protein</fullName>
    </recommendedName>
</protein>
<dbReference type="NCBIfam" id="NF000499">
    <property type="entry name" value="Erm23S_rRNA_broad"/>
    <property type="match status" value="1"/>
</dbReference>
<dbReference type="GO" id="GO:0000179">
    <property type="term" value="F:rRNA (adenine-N6,N6-)-dimethyltransferase activity"/>
    <property type="evidence" value="ECO:0007669"/>
    <property type="project" value="UniProtKB-UniRule"/>
</dbReference>
<evidence type="ECO:0000259" key="6">
    <source>
        <dbReference type="SMART" id="SM00650"/>
    </source>
</evidence>
<dbReference type="InterPro" id="IPR001737">
    <property type="entry name" value="KsgA/Erm"/>
</dbReference>
<organism evidence="7 8">
    <name type="scientific">Mycobacterium riyadhense</name>
    <dbReference type="NCBI Taxonomy" id="486698"/>
    <lineage>
        <taxon>Bacteria</taxon>
        <taxon>Bacillati</taxon>
        <taxon>Actinomycetota</taxon>
        <taxon>Actinomycetes</taxon>
        <taxon>Mycobacteriales</taxon>
        <taxon>Mycobacteriaceae</taxon>
        <taxon>Mycobacterium</taxon>
    </lineage>
</organism>
<gene>
    <name evidence="7" type="ORF">AWC22_07450</name>
</gene>
<comment type="similarity">
    <text evidence="5">Belongs to the class I-like SAM-binding methyltransferase superfamily. rRNA adenine N(6)-methyltransferase family.</text>
</comment>
<dbReference type="EMBL" id="LQPQ01000259">
    <property type="protein sequence ID" value="ORW55618.1"/>
    <property type="molecule type" value="Genomic_DNA"/>
</dbReference>
<feature type="binding site" evidence="5">
    <location>
        <position position="84"/>
    </location>
    <ligand>
        <name>S-adenosyl-L-methionine</name>
        <dbReference type="ChEBI" id="CHEBI:59789"/>
    </ligand>
</feature>
<evidence type="ECO:0000256" key="4">
    <source>
        <dbReference type="ARBA" id="ARBA00022884"/>
    </source>
</evidence>
<keyword evidence="2 5" id="KW-0808">Transferase</keyword>
<dbReference type="GO" id="GO:0005829">
    <property type="term" value="C:cytosol"/>
    <property type="evidence" value="ECO:0007669"/>
    <property type="project" value="TreeGrafter"/>
</dbReference>
<dbReference type="Proteomes" id="UP000193087">
    <property type="component" value="Unassembled WGS sequence"/>
</dbReference>
<dbReference type="InterPro" id="IPR020596">
    <property type="entry name" value="rRNA_Ade_Mease_Trfase_CS"/>
</dbReference>
<dbReference type="PROSITE" id="PS01131">
    <property type="entry name" value="RRNA_A_DIMETH"/>
    <property type="match status" value="1"/>
</dbReference>
<feature type="binding site" evidence="5">
    <location>
        <position position="16"/>
    </location>
    <ligand>
        <name>S-adenosyl-L-methionine</name>
        <dbReference type="ChEBI" id="CHEBI:59789"/>
    </ligand>
</feature>
<dbReference type="PROSITE" id="PS51689">
    <property type="entry name" value="SAM_RNA_A_N6_MT"/>
    <property type="match status" value="1"/>
</dbReference>
<dbReference type="Pfam" id="PF00398">
    <property type="entry name" value="RrnaAD"/>
    <property type="match status" value="1"/>
</dbReference>
<evidence type="ECO:0000256" key="3">
    <source>
        <dbReference type="ARBA" id="ARBA00022691"/>
    </source>
</evidence>
<feature type="binding site" evidence="5">
    <location>
        <position position="40"/>
    </location>
    <ligand>
        <name>S-adenosyl-L-methionine</name>
        <dbReference type="ChEBI" id="CHEBI:59789"/>
    </ligand>
</feature>
<feature type="domain" description="Ribosomal RNA adenine methylase transferase N-terminal" evidence="6">
    <location>
        <begin position="21"/>
        <end position="181"/>
    </location>
</feature>
<dbReference type="InterPro" id="IPR020598">
    <property type="entry name" value="rRNA_Ade_methylase_Trfase_N"/>
</dbReference>
<feature type="binding site" evidence="5">
    <location>
        <position position="100"/>
    </location>
    <ligand>
        <name>S-adenosyl-L-methionine</name>
        <dbReference type="ChEBI" id="CHEBI:59789"/>
    </ligand>
</feature>
<keyword evidence="1 5" id="KW-0489">Methyltransferase</keyword>
<dbReference type="STRING" id="486698.AWC22_07450"/>
<dbReference type="AlphaFoldDB" id="A0A1X2AW43"/>
<feature type="binding site" evidence="5">
    <location>
        <position position="14"/>
    </location>
    <ligand>
        <name>S-adenosyl-L-methionine</name>
        <dbReference type="ChEBI" id="CHEBI:59789"/>
    </ligand>
</feature>
<dbReference type="RefSeq" id="WP_085253513.1">
    <property type="nucleotide sequence ID" value="NZ_CAJMWJ010000001.1"/>
</dbReference>
<feature type="binding site" evidence="5">
    <location>
        <position position="61"/>
    </location>
    <ligand>
        <name>S-adenosyl-L-methionine</name>
        <dbReference type="ChEBI" id="CHEBI:59789"/>
    </ligand>
</feature>
<name>A0A1X2AW43_9MYCO</name>
<dbReference type="SMART" id="SM00650">
    <property type="entry name" value="rADc"/>
    <property type="match status" value="1"/>
</dbReference>
<evidence type="ECO:0000256" key="5">
    <source>
        <dbReference type="PROSITE-ProRule" id="PRU01026"/>
    </source>
</evidence>
<keyword evidence="8" id="KW-1185">Reference proteome</keyword>
<dbReference type="PANTHER" id="PTHR11727">
    <property type="entry name" value="DIMETHYLADENOSINE TRANSFERASE"/>
    <property type="match status" value="1"/>
</dbReference>
<sequence length="266" mass="30041">MPTYSGGRHEHGQNFLTDTTTINKIVKLVRRTEGPIVEIGPGRGALTFDLQELGRPLTVVEIDQRQARWLSVQLRRGVHVVNDDFLNWQLPDTPHVVVGSLLFHQTTAMMRKLLHAGRWTDAILLVQWEVARRRAGVGGATMMTAQWWPWITFRLEARVPATAFKPRPSVDAGLLTMSRRRNALVDPRLGNRYRAFVHAAFTGKGRGLPSILARLCERGRHRTVEEWLVRENIKKGTLPKDLSAQQWAELFSLATPRGQGPAAAQR</sequence>
<keyword evidence="3 5" id="KW-0949">S-adenosyl-L-methionine</keyword>
<reference evidence="7 8" key="1">
    <citation type="submission" date="2016-01" db="EMBL/GenBank/DDBJ databases">
        <title>The new phylogeny of the genus Mycobacterium.</title>
        <authorList>
            <person name="Tarcisio F."/>
            <person name="Conor M."/>
            <person name="Antonella G."/>
            <person name="Elisabetta G."/>
            <person name="Giulia F.S."/>
            <person name="Sara T."/>
            <person name="Anna F."/>
            <person name="Clotilde B."/>
            <person name="Roberto B."/>
            <person name="Veronica D.S."/>
            <person name="Fabio R."/>
            <person name="Monica P."/>
            <person name="Olivier J."/>
            <person name="Enrico T."/>
            <person name="Nicola S."/>
        </authorList>
    </citation>
    <scope>NUCLEOTIDE SEQUENCE [LARGE SCALE GENOMIC DNA]</scope>
    <source>
        <strain evidence="7 8">DSM 45176</strain>
    </source>
</reference>
<proteinExistence type="inferred from homology"/>
<dbReference type="GO" id="GO:0003723">
    <property type="term" value="F:RNA binding"/>
    <property type="evidence" value="ECO:0007669"/>
    <property type="project" value="UniProtKB-UniRule"/>
</dbReference>
<accession>A0A1X2AW43</accession>
<dbReference type="InterPro" id="IPR029063">
    <property type="entry name" value="SAM-dependent_MTases_sf"/>
</dbReference>
<keyword evidence="4 5" id="KW-0694">RNA-binding</keyword>